<feature type="domain" description="Helicase C-terminal" evidence="4">
    <location>
        <begin position="221"/>
        <end position="383"/>
    </location>
</feature>
<dbReference type="GO" id="GO:0004386">
    <property type="term" value="F:helicase activity"/>
    <property type="evidence" value="ECO:0007669"/>
    <property type="project" value="UniProtKB-KW"/>
</dbReference>
<keyword evidence="5" id="KW-0347">Helicase</keyword>
<dbReference type="GO" id="GO:0008408">
    <property type="term" value="F:3'-5' exonuclease activity"/>
    <property type="evidence" value="ECO:0007669"/>
    <property type="project" value="InterPro"/>
</dbReference>
<evidence type="ECO:0000259" key="3">
    <source>
        <dbReference type="PROSITE" id="PS51192"/>
    </source>
</evidence>
<dbReference type="InterPro" id="IPR027417">
    <property type="entry name" value="P-loop_NTPase"/>
</dbReference>
<dbReference type="KEGG" id="bbae:FRD01_14545"/>
<keyword evidence="5" id="KW-0378">Hydrolase</keyword>
<evidence type="ECO:0000313" key="5">
    <source>
        <dbReference type="EMBL" id="QED28431.1"/>
    </source>
</evidence>
<dbReference type="InterPro" id="IPR045628">
    <property type="entry name" value="Lhr_WH_dom"/>
</dbReference>
<name>A0A5B8XT43_9DELT</name>
<dbReference type="SMART" id="SM00474">
    <property type="entry name" value="35EXOc"/>
    <property type="match status" value="1"/>
</dbReference>
<dbReference type="AlphaFoldDB" id="A0A5B8XT43"/>
<dbReference type="Pfam" id="PF00270">
    <property type="entry name" value="DEAD"/>
    <property type="match status" value="1"/>
</dbReference>
<dbReference type="Proteomes" id="UP000321595">
    <property type="component" value="Chromosome"/>
</dbReference>
<dbReference type="SUPFAM" id="SSF52540">
    <property type="entry name" value="P-loop containing nucleoside triphosphate hydrolases"/>
    <property type="match status" value="1"/>
</dbReference>
<dbReference type="GO" id="GO:0006139">
    <property type="term" value="P:nucleobase-containing compound metabolic process"/>
    <property type="evidence" value="ECO:0007669"/>
    <property type="project" value="InterPro"/>
</dbReference>
<dbReference type="InterPro" id="IPR036397">
    <property type="entry name" value="RNaseH_sf"/>
</dbReference>
<reference evidence="5 6" key="1">
    <citation type="submission" date="2019-08" db="EMBL/GenBank/DDBJ databases">
        <authorList>
            <person name="Liang Q."/>
        </authorList>
    </citation>
    <scope>NUCLEOTIDE SEQUENCE [LARGE SCALE GENOMIC DNA]</scope>
    <source>
        <strain evidence="5 6">V1718</strain>
    </source>
</reference>
<sequence>MTVFSKFPPRLQDAIVSRLGWSALRPVQELAGETLLEGLNVVILAPTAGGKTEASIFPTLARLMNDQLPGVGAVYVAPIKALLNNQRDRLGLYTEMVGMRRMVWHGDVSESERKRFLKDPTDLLMTTPESLEVMLMSSRVNERELFRNLRFVIVDEVHAMAGTDRGSHLISVLERLANVSQFDVQRVGLSATVGNPDAILEWIAGSSKRGGRVVDPPSKPEPRELLVMHDENPLALSSAAALMGVGKKSLFFCQTRATTENVAQKMRDRGTEIFVHHGSVSKEERELAEERFHKGDAACIICTSTLELGIDVGDLDLVFQAGAPTTVSSFKQRMGRTGRRAGKHANTTFFCEAEDSVLQAVALIELTREKWVESVELTNRAWPVLIHQLLAMSLARGGISRDKAWEHFAKVPDFSGIHRAEFERLVDWLIKDRSLLETSGLLVLGSKAEHRFGKKNFMELYAVFSSPEFYTVAQETGSPLGFLEQEFVDMLSENISSFLLAGKSWFVKEVRHTDKRVIVGPAPRGKEPKWGGFSPQFLGFELCQKMKAILASEQEFKYLDRKAALALKRWRGAMANVWEAEFDGVEFGDRQITWWTFAGGKINSTLRRALNASMPGWEISEDNFALRIRGVTAEPHVFQQTLSKLKEFEFWENERFWAEVGQSLPNYRLSKFQTLMPPWVEREVLATHLIDIAATWGWLTGDHRSGLSSVPDGIGLPTKREIALLEAPRTQAKTQLPESWTRGRKRKWIASEAELRSAVKTLKEESVLGLDVETTLGTRTLCLIQLASPTETYLIDALEIADLRVLADILSEESPTKLIHNAAFEEEVFERVGLALNGVHDTMVASRMRDPDALDGHSLKAVCERELNIALDKTQQTSDWAQRPLTLQQLEYAALDAEVLLLLPS</sequence>
<dbReference type="OrthoDB" id="9815222at2"/>
<dbReference type="Pfam" id="PF19306">
    <property type="entry name" value="WHD_Lhr"/>
    <property type="match status" value="1"/>
</dbReference>
<dbReference type="GO" id="GO:0003677">
    <property type="term" value="F:DNA binding"/>
    <property type="evidence" value="ECO:0007669"/>
    <property type="project" value="TreeGrafter"/>
</dbReference>
<dbReference type="GO" id="GO:0016887">
    <property type="term" value="F:ATP hydrolysis activity"/>
    <property type="evidence" value="ECO:0007669"/>
    <property type="project" value="TreeGrafter"/>
</dbReference>
<dbReference type="RefSeq" id="WP_146960848.1">
    <property type="nucleotide sequence ID" value="NZ_CP042467.1"/>
</dbReference>
<dbReference type="SMART" id="SM00487">
    <property type="entry name" value="DEXDc"/>
    <property type="match status" value="1"/>
</dbReference>
<keyword evidence="2" id="KW-0067">ATP-binding</keyword>
<dbReference type="PROSITE" id="PS51194">
    <property type="entry name" value="HELICASE_CTER"/>
    <property type="match status" value="1"/>
</dbReference>
<evidence type="ECO:0000256" key="2">
    <source>
        <dbReference type="ARBA" id="ARBA00022840"/>
    </source>
</evidence>
<dbReference type="SUPFAM" id="SSF53098">
    <property type="entry name" value="Ribonuclease H-like"/>
    <property type="match status" value="1"/>
</dbReference>
<evidence type="ECO:0000256" key="1">
    <source>
        <dbReference type="ARBA" id="ARBA00022741"/>
    </source>
</evidence>
<evidence type="ECO:0000259" key="4">
    <source>
        <dbReference type="PROSITE" id="PS51194"/>
    </source>
</evidence>
<protein>
    <submittedName>
        <fullName evidence="5">DEAD/DEAH box helicase</fullName>
    </submittedName>
</protein>
<feature type="domain" description="Helicase ATP-binding" evidence="3">
    <location>
        <begin position="32"/>
        <end position="211"/>
    </location>
</feature>
<keyword evidence="1" id="KW-0547">Nucleotide-binding</keyword>
<dbReference type="Gene3D" id="3.40.50.300">
    <property type="entry name" value="P-loop containing nucleotide triphosphate hydrolases"/>
    <property type="match status" value="2"/>
</dbReference>
<dbReference type="Gene3D" id="3.30.420.10">
    <property type="entry name" value="Ribonuclease H-like superfamily/Ribonuclease H"/>
    <property type="match status" value="1"/>
</dbReference>
<dbReference type="PROSITE" id="PS51192">
    <property type="entry name" value="HELICASE_ATP_BIND_1"/>
    <property type="match status" value="1"/>
</dbReference>
<dbReference type="GO" id="GO:0005524">
    <property type="term" value="F:ATP binding"/>
    <property type="evidence" value="ECO:0007669"/>
    <property type="project" value="UniProtKB-KW"/>
</dbReference>
<evidence type="ECO:0000313" key="6">
    <source>
        <dbReference type="Proteomes" id="UP000321595"/>
    </source>
</evidence>
<dbReference type="InterPro" id="IPR001650">
    <property type="entry name" value="Helicase_C-like"/>
</dbReference>
<dbReference type="Pfam" id="PF01612">
    <property type="entry name" value="DNA_pol_A_exo1"/>
    <property type="match status" value="1"/>
</dbReference>
<dbReference type="Pfam" id="PF00271">
    <property type="entry name" value="Helicase_C"/>
    <property type="match status" value="1"/>
</dbReference>
<dbReference type="InterPro" id="IPR002562">
    <property type="entry name" value="3'-5'_exonuclease_dom"/>
</dbReference>
<dbReference type="InterPro" id="IPR052511">
    <property type="entry name" value="ATP-dep_Helicase"/>
</dbReference>
<dbReference type="InterPro" id="IPR014001">
    <property type="entry name" value="Helicase_ATP-bd"/>
</dbReference>
<dbReference type="PANTHER" id="PTHR47962">
    <property type="entry name" value="ATP-DEPENDENT HELICASE LHR-RELATED-RELATED"/>
    <property type="match status" value="1"/>
</dbReference>
<dbReference type="CDD" id="cd06142">
    <property type="entry name" value="RNaseD_exo"/>
    <property type="match status" value="1"/>
</dbReference>
<proteinExistence type="predicted"/>
<organism evidence="5 6">
    <name type="scientific">Microvenator marinus</name>
    <dbReference type="NCBI Taxonomy" id="2600177"/>
    <lineage>
        <taxon>Bacteria</taxon>
        <taxon>Deltaproteobacteria</taxon>
        <taxon>Bradymonadales</taxon>
        <taxon>Microvenatoraceae</taxon>
        <taxon>Microvenator</taxon>
    </lineage>
</organism>
<dbReference type="PANTHER" id="PTHR47962:SF5">
    <property type="entry name" value="ATP-DEPENDENT HELICASE LHR-RELATED"/>
    <property type="match status" value="1"/>
</dbReference>
<accession>A0A5B8XT43</accession>
<gene>
    <name evidence="5" type="ORF">FRD01_14545</name>
</gene>
<dbReference type="InterPro" id="IPR011545">
    <property type="entry name" value="DEAD/DEAH_box_helicase_dom"/>
</dbReference>
<dbReference type="EMBL" id="CP042467">
    <property type="protein sequence ID" value="QED28431.1"/>
    <property type="molecule type" value="Genomic_DNA"/>
</dbReference>
<keyword evidence="6" id="KW-1185">Reference proteome</keyword>
<dbReference type="SMART" id="SM00490">
    <property type="entry name" value="HELICc"/>
    <property type="match status" value="1"/>
</dbReference>
<dbReference type="InterPro" id="IPR012337">
    <property type="entry name" value="RNaseH-like_sf"/>
</dbReference>